<dbReference type="GO" id="GO:0003677">
    <property type="term" value="F:DNA binding"/>
    <property type="evidence" value="ECO:0007669"/>
    <property type="project" value="UniProtKB-KW"/>
</dbReference>
<dbReference type="AlphaFoldDB" id="A0A7W3NAJ2"/>
<comment type="caution">
    <text evidence="3">The sequence shown here is derived from an EMBL/GenBank/DDBJ whole genome shotgun (WGS) entry which is preliminary data.</text>
</comment>
<evidence type="ECO:0000313" key="4">
    <source>
        <dbReference type="Proteomes" id="UP000543174"/>
    </source>
</evidence>
<evidence type="ECO:0000256" key="1">
    <source>
        <dbReference type="ARBA" id="ARBA00023125"/>
    </source>
</evidence>
<dbReference type="PANTHER" id="PTHR46797">
    <property type="entry name" value="HTH-TYPE TRANSCRIPTIONAL REGULATOR"/>
    <property type="match status" value="1"/>
</dbReference>
<organism evidence="3 4">
    <name type="scientific">Priestia aryabhattai</name>
    <name type="common">Bacillus aryabhattai</name>
    <dbReference type="NCBI Taxonomy" id="412384"/>
    <lineage>
        <taxon>Bacteria</taxon>
        <taxon>Bacillati</taxon>
        <taxon>Bacillota</taxon>
        <taxon>Bacilli</taxon>
        <taxon>Bacillales</taxon>
        <taxon>Bacillaceae</taxon>
        <taxon>Priestia</taxon>
    </lineage>
</organism>
<evidence type="ECO:0000259" key="2">
    <source>
        <dbReference type="PROSITE" id="PS50943"/>
    </source>
</evidence>
<dbReference type="SUPFAM" id="SSF47406">
    <property type="entry name" value="SinR repressor dimerisation domain-like"/>
    <property type="match status" value="1"/>
</dbReference>
<dbReference type="InterPro" id="IPR010982">
    <property type="entry name" value="Lambda_DNA-bd_dom_sf"/>
</dbReference>
<keyword evidence="4" id="KW-1185">Reference proteome</keyword>
<dbReference type="InterPro" id="IPR036281">
    <property type="entry name" value="SinR/SinI_dimer_dom_sf"/>
</dbReference>
<dbReference type="Gene3D" id="1.10.260.40">
    <property type="entry name" value="lambda repressor-like DNA-binding domains"/>
    <property type="match status" value="1"/>
</dbReference>
<dbReference type="Pfam" id="PF01381">
    <property type="entry name" value="HTH_3"/>
    <property type="match status" value="1"/>
</dbReference>
<feature type="domain" description="HTH cro/C1-type" evidence="2">
    <location>
        <begin position="6"/>
        <end position="61"/>
    </location>
</feature>
<dbReference type="SUPFAM" id="SSF47413">
    <property type="entry name" value="lambda repressor-like DNA-binding domains"/>
    <property type="match status" value="1"/>
</dbReference>
<dbReference type="EMBL" id="JACJHT010000002">
    <property type="protein sequence ID" value="MBA9039354.1"/>
    <property type="molecule type" value="Genomic_DNA"/>
</dbReference>
<dbReference type="PANTHER" id="PTHR46797:SF1">
    <property type="entry name" value="METHYLPHOSPHONATE SYNTHASE"/>
    <property type="match status" value="1"/>
</dbReference>
<dbReference type="GO" id="GO:0005829">
    <property type="term" value="C:cytosol"/>
    <property type="evidence" value="ECO:0007669"/>
    <property type="project" value="TreeGrafter"/>
</dbReference>
<dbReference type="GO" id="GO:0003700">
    <property type="term" value="F:DNA-binding transcription factor activity"/>
    <property type="evidence" value="ECO:0007669"/>
    <property type="project" value="TreeGrafter"/>
</dbReference>
<dbReference type="PROSITE" id="PS50943">
    <property type="entry name" value="HTH_CROC1"/>
    <property type="match status" value="1"/>
</dbReference>
<accession>A0A7W3NAJ2</accession>
<proteinExistence type="predicted"/>
<evidence type="ECO:0000313" key="3">
    <source>
        <dbReference type="EMBL" id="MBA9039354.1"/>
    </source>
</evidence>
<dbReference type="SMART" id="SM00530">
    <property type="entry name" value="HTH_XRE"/>
    <property type="match status" value="1"/>
</dbReference>
<sequence>MIGEKIKTLRLQKGYSMTRLAEKAHISKSYLCHLEKGLNSNPSLKMLDKIASSLHTTIDYLIEPEISIETVPLKPNLNKEWLQLIEQAIQDGMTREDFIEFQCYLKFRKEN</sequence>
<dbReference type="InterPro" id="IPR050807">
    <property type="entry name" value="TransReg_Diox_bact_type"/>
</dbReference>
<reference evidence="3" key="1">
    <citation type="submission" date="2020-08" db="EMBL/GenBank/DDBJ databases">
        <title>Functional genomics of gut bacteria from endangered species of beetles.</title>
        <authorList>
            <person name="Carlos-Shanley C."/>
        </authorList>
    </citation>
    <scope>NUCLEOTIDE SEQUENCE [LARGE SCALE GENOMIC DNA]</scope>
    <source>
        <strain evidence="3">S00060</strain>
    </source>
</reference>
<keyword evidence="1" id="KW-0238">DNA-binding</keyword>
<dbReference type="Proteomes" id="UP000543174">
    <property type="component" value="Unassembled WGS sequence"/>
</dbReference>
<dbReference type="CDD" id="cd00093">
    <property type="entry name" value="HTH_XRE"/>
    <property type="match status" value="1"/>
</dbReference>
<protein>
    <submittedName>
        <fullName evidence="3">Transcriptional regulator with XRE-family HTH domain</fullName>
    </submittedName>
</protein>
<dbReference type="InterPro" id="IPR001387">
    <property type="entry name" value="Cro/C1-type_HTH"/>
</dbReference>
<gene>
    <name evidence="3" type="ORF">HNP21_002461</name>
</gene>
<name>A0A7W3NAJ2_PRIAR</name>
<dbReference type="RefSeq" id="WP_057274460.1">
    <property type="nucleotide sequence ID" value="NZ_JACJHT010000002.1"/>
</dbReference>
<dbReference type="GO" id="GO:0046983">
    <property type="term" value="F:protein dimerization activity"/>
    <property type="evidence" value="ECO:0007669"/>
    <property type="project" value="InterPro"/>
</dbReference>